<dbReference type="SUPFAM" id="SSF63829">
    <property type="entry name" value="Calcium-dependent phosphotriesterase"/>
    <property type="match status" value="1"/>
</dbReference>
<evidence type="ECO:0000256" key="1">
    <source>
        <dbReference type="SAM" id="SignalP"/>
    </source>
</evidence>
<dbReference type="AlphaFoldDB" id="A0A6J4SHR9"/>
<proteinExistence type="predicted"/>
<sequence length="359" mass="36538">MHRVSRLTLGLAAALLAAPASALAVPAVSPLASGLDNPRGLTVAPDGGIYVATAGRAGGRCLDPKKEQCYGFSGGVVRIDPASGAKRTVAKGLLSLGGLDGSFTSGPGAVSVGADGSVHTVMTSATREVVTSLPRRVRAQTGRLLRVAPGARTSVARIDLLEWRANYDRVRGDRNSNPYGLLTLPDRTLVADAGANAVFEVGTFGSRLLAVMPRNGRAQSVPTSLAAGADGAIYVGELAEGAGKGKARVLRIDPATRAVTTFATGFSAITGLASGPDGSLYVTELTEDFRRMAPGDVTRIAPDGTRTSVGGGKLMFPAGAAVAADGTVYVSTFSILPARTPRKSPFKGAGGQVVRITGL</sequence>
<feature type="chain" id="PRO_5026975767" description="SMP-30/Gluconolactonase/LRE-like region domain-containing protein" evidence="1">
    <location>
        <begin position="25"/>
        <end position="359"/>
    </location>
</feature>
<accession>A0A6J4SHR9</accession>
<dbReference type="NCBIfam" id="NF033206">
    <property type="entry name" value="ScyE_fam"/>
    <property type="match status" value="1"/>
</dbReference>
<name>A0A6J4SHR9_9ACTN</name>
<organism evidence="2">
    <name type="scientific">uncultured Solirubrobacteraceae bacterium</name>
    <dbReference type="NCBI Taxonomy" id="1162706"/>
    <lineage>
        <taxon>Bacteria</taxon>
        <taxon>Bacillati</taxon>
        <taxon>Actinomycetota</taxon>
        <taxon>Thermoleophilia</taxon>
        <taxon>Solirubrobacterales</taxon>
        <taxon>Solirubrobacteraceae</taxon>
        <taxon>environmental samples</taxon>
    </lineage>
</organism>
<dbReference type="SUPFAM" id="SSF101898">
    <property type="entry name" value="NHL repeat"/>
    <property type="match status" value="1"/>
</dbReference>
<protein>
    <recommendedName>
        <fullName evidence="3">SMP-30/Gluconolactonase/LRE-like region domain-containing protein</fullName>
    </recommendedName>
</protein>
<dbReference type="EMBL" id="CADCVO010000346">
    <property type="protein sequence ID" value="CAA9499737.1"/>
    <property type="molecule type" value="Genomic_DNA"/>
</dbReference>
<dbReference type="Gene3D" id="2.120.10.30">
    <property type="entry name" value="TolB, C-terminal domain"/>
    <property type="match status" value="1"/>
</dbReference>
<gene>
    <name evidence="2" type="ORF">AVDCRST_MAG13-2175</name>
</gene>
<evidence type="ECO:0000313" key="2">
    <source>
        <dbReference type="EMBL" id="CAA9499737.1"/>
    </source>
</evidence>
<evidence type="ECO:0008006" key="3">
    <source>
        <dbReference type="Google" id="ProtNLM"/>
    </source>
</evidence>
<reference evidence="2" key="1">
    <citation type="submission" date="2020-02" db="EMBL/GenBank/DDBJ databases">
        <authorList>
            <person name="Meier V. D."/>
        </authorList>
    </citation>
    <scope>NUCLEOTIDE SEQUENCE</scope>
    <source>
        <strain evidence="2">AVDCRST_MAG13</strain>
    </source>
</reference>
<dbReference type="InterPro" id="IPR011042">
    <property type="entry name" value="6-blade_b-propeller_TolB-like"/>
</dbReference>
<feature type="signal peptide" evidence="1">
    <location>
        <begin position="1"/>
        <end position="24"/>
    </location>
</feature>
<keyword evidence="1" id="KW-0732">Signal</keyword>
<dbReference type="InterPro" id="IPR048031">
    <property type="entry name" value="ScyD/ScyE-like"/>
</dbReference>